<keyword evidence="1" id="KW-1133">Transmembrane helix</keyword>
<reference evidence="2 3" key="1">
    <citation type="submission" date="2015-02" db="EMBL/GenBank/DDBJ databases">
        <title>Draft genome sequences of ten Microbacterium spp. with emphasis on heavy metal contaminated environments.</title>
        <authorList>
            <person name="Corretto E."/>
        </authorList>
    </citation>
    <scope>NUCLEOTIDE SEQUENCE [LARGE SCALE GENOMIC DNA]</scope>
    <source>
        <strain evidence="2 3">DSM 23848</strain>
    </source>
</reference>
<evidence type="ECO:0000256" key="1">
    <source>
        <dbReference type="SAM" id="Phobius"/>
    </source>
</evidence>
<dbReference type="EMBL" id="JYIT01000080">
    <property type="protein sequence ID" value="KJL21842.1"/>
    <property type="molecule type" value="Genomic_DNA"/>
</dbReference>
<evidence type="ECO:0000313" key="3">
    <source>
        <dbReference type="Proteomes" id="UP000033448"/>
    </source>
</evidence>
<organism evidence="2 3">
    <name type="scientific">Microbacterium azadirachtae</name>
    <dbReference type="NCBI Taxonomy" id="582680"/>
    <lineage>
        <taxon>Bacteria</taxon>
        <taxon>Bacillati</taxon>
        <taxon>Actinomycetota</taxon>
        <taxon>Actinomycetes</taxon>
        <taxon>Micrococcales</taxon>
        <taxon>Microbacteriaceae</taxon>
        <taxon>Microbacterium</taxon>
    </lineage>
</organism>
<proteinExistence type="predicted"/>
<accession>A0A0F0KLS5</accession>
<comment type="caution">
    <text evidence="2">The sequence shown here is derived from an EMBL/GenBank/DDBJ whole genome shotgun (WGS) entry which is preliminary data.</text>
</comment>
<dbReference type="AlphaFoldDB" id="A0A0F0KLS5"/>
<keyword evidence="3" id="KW-1185">Reference proteome</keyword>
<keyword evidence="1" id="KW-0472">Membrane</keyword>
<evidence type="ECO:0000313" key="2">
    <source>
        <dbReference type="EMBL" id="KJL21842.1"/>
    </source>
</evidence>
<name>A0A0F0KLS5_9MICO</name>
<sequence>MRVVDDDTGILIFLAAGVLVLIGIVVFGVLSSRRKRSATKRTFTVRQGWIGDQPFLESSDLDASDTRQEELFRLTYPVGGSIVVSGADAEGEPIERELHVSRIGRSLRAGWPQAKLGLSVYFQEWEHSEFPARFVVTGTDGATSIDLDASGARAVDRAENVVWSAPWEKLTFSNGNDIVLGNGSSKTIRIEIPDGDPDLEEILIKYGTFRQMHF</sequence>
<dbReference type="Proteomes" id="UP000033448">
    <property type="component" value="Unassembled WGS sequence"/>
</dbReference>
<dbReference type="PATRIC" id="fig|582680.7.peg.2429"/>
<feature type="transmembrane region" description="Helical" evidence="1">
    <location>
        <begin position="12"/>
        <end position="31"/>
    </location>
</feature>
<keyword evidence="1" id="KW-0812">Transmembrane</keyword>
<protein>
    <submittedName>
        <fullName evidence="2">Uncharacterized protein</fullName>
    </submittedName>
</protein>
<gene>
    <name evidence="2" type="ORF">RL72_02381</name>
</gene>